<feature type="compositionally biased region" description="Low complexity" evidence="1">
    <location>
        <begin position="250"/>
        <end position="266"/>
    </location>
</feature>
<protein>
    <recommendedName>
        <fullName evidence="4">RGS domain-containing protein</fullName>
    </recommendedName>
</protein>
<organism evidence="2 3">
    <name type="scientific">Naegleria fowleri</name>
    <name type="common">Brain eating amoeba</name>
    <dbReference type="NCBI Taxonomy" id="5763"/>
    <lineage>
        <taxon>Eukaryota</taxon>
        <taxon>Discoba</taxon>
        <taxon>Heterolobosea</taxon>
        <taxon>Tetramitia</taxon>
        <taxon>Eutetramitia</taxon>
        <taxon>Vahlkampfiidae</taxon>
        <taxon>Naegleria</taxon>
    </lineage>
</organism>
<dbReference type="GeneID" id="68107363"/>
<dbReference type="VEuPathDB" id="AmoebaDB:NF0011520"/>
<evidence type="ECO:0000313" key="3">
    <source>
        <dbReference type="Proteomes" id="UP000444721"/>
    </source>
</evidence>
<evidence type="ECO:0008006" key="4">
    <source>
        <dbReference type="Google" id="ProtNLM"/>
    </source>
</evidence>
<gene>
    <name evidence="2" type="ORF">FDP41_000145</name>
</gene>
<evidence type="ECO:0000313" key="2">
    <source>
        <dbReference type="EMBL" id="KAF0985106.1"/>
    </source>
</evidence>
<evidence type="ECO:0000256" key="1">
    <source>
        <dbReference type="SAM" id="MobiDB-lite"/>
    </source>
</evidence>
<comment type="caution">
    <text evidence="2">The sequence shown here is derived from an EMBL/GenBank/DDBJ whole genome shotgun (WGS) entry which is preliminary data.</text>
</comment>
<dbReference type="GO" id="GO:0003714">
    <property type="term" value="F:transcription corepressor activity"/>
    <property type="evidence" value="ECO:0007669"/>
    <property type="project" value="InterPro"/>
</dbReference>
<dbReference type="Proteomes" id="UP000444721">
    <property type="component" value="Unassembled WGS sequence"/>
</dbReference>
<sequence>MSGYGYDQNISEVKKVDKEEKILSQYKSLNSLSDRYFFGLRDLLETGKRKLWEPYFRKAFETFTQLWKFQLEHRAVLEKNGLKRYEIGFIASRIGQLYYLYYLRTGDMRCLNESFRFYEAIHTRAYFKNMDLEEVLVNSMLRYYARFIVVCLFLNKRQHINDILPEFSDSINLYLTHFNIADKGEQWSLVLEELENFLKAETKVTIDQSIDLIQYRSNTPILKSKHKKPQSIPKSNNGIPNYLYETQPKSGNTTPSSEDSSSPSDNSIEDTIFSQPQYNAIKLTDAILVTSRKVTVKFSELSLDVLRIMQSLEKTSMNEKQSAIRKQMLYRPSCSDLLVHLANTLDSEFTSDLPSTTNATFLYISADSSKFGIILDSKRRNTTFTIGENDEVDTNLLNSNCFTIQDIIPFTRKPLFMIFESENTATLIPQDQVEHSYFVSLFSPKTYISQIHDSSTTGSFFTFFLTSPILAFLFLSGVKNVEGRTFKDCEILVQSSFNELYKLLSQDEYLDVSIKAFLENENTRSYILRFMLCHTTMRLFIEKNLLLEFDENSEQKKDYLPSSYPPINCLSSETSAETTLLVKVVSQLVEKLEIDDSLFFK</sequence>
<dbReference type="AlphaFoldDB" id="A0A6A5CBL6"/>
<proteinExistence type="predicted"/>
<feature type="region of interest" description="Disordered" evidence="1">
    <location>
        <begin position="224"/>
        <end position="269"/>
    </location>
</feature>
<dbReference type="PANTHER" id="PTHR21243">
    <property type="entry name" value="PROTEIN SCAI"/>
    <property type="match status" value="1"/>
</dbReference>
<dbReference type="OrthoDB" id="525027at2759"/>
<dbReference type="OMA" id="HCIHPGD"/>
<dbReference type="VEuPathDB" id="AmoebaDB:NfTy_025440"/>
<name>A0A6A5CBL6_NAEFO</name>
<reference evidence="2 3" key="1">
    <citation type="journal article" date="2019" name="Sci. Rep.">
        <title>Nanopore sequencing improves the draft genome of the human pathogenic amoeba Naegleria fowleri.</title>
        <authorList>
            <person name="Liechti N."/>
            <person name="Schurch N."/>
            <person name="Bruggmann R."/>
            <person name="Wittwer M."/>
        </authorList>
    </citation>
    <scope>NUCLEOTIDE SEQUENCE [LARGE SCALE GENOMIC DNA]</scope>
    <source>
        <strain evidence="2 3">ATCC 30894</strain>
    </source>
</reference>
<accession>A0A6A5CBL6</accession>
<dbReference type="EMBL" id="VFQX01000001">
    <property type="protein sequence ID" value="KAF0985106.1"/>
    <property type="molecule type" value="Genomic_DNA"/>
</dbReference>
<dbReference type="Pfam" id="PF12070">
    <property type="entry name" value="SCAI"/>
    <property type="match status" value="1"/>
</dbReference>
<keyword evidence="3" id="KW-1185">Reference proteome</keyword>
<dbReference type="InterPro" id="IPR022709">
    <property type="entry name" value="SCAI"/>
</dbReference>
<dbReference type="VEuPathDB" id="AmoebaDB:FDP41_000145"/>
<dbReference type="RefSeq" id="XP_044569819.1">
    <property type="nucleotide sequence ID" value="XM_044704535.1"/>
</dbReference>
<dbReference type="GO" id="GO:0006351">
    <property type="term" value="P:DNA-templated transcription"/>
    <property type="evidence" value="ECO:0007669"/>
    <property type="project" value="InterPro"/>
</dbReference>